<feature type="region of interest" description="Disordered" evidence="1">
    <location>
        <begin position="621"/>
        <end position="662"/>
    </location>
</feature>
<dbReference type="PANTHER" id="PTHR35504">
    <property type="entry name" value="PROTEIN EMBRYONIC FLOWER 1"/>
    <property type="match status" value="1"/>
</dbReference>
<reference evidence="2 3" key="2">
    <citation type="journal article" date="2017" name="Nature">
        <title>The Apostasia genome and the evolution of orchids.</title>
        <authorList>
            <person name="Zhang G.Q."/>
            <person name="Liu K.W."/>
            <person name="Li Z."/>
            <person name="Lohaus R."/>
            <person name="Hsiao Y.Y."/>
            <person name="Niu S.C."/>
            <person name="Wang J.Y."/>
            <person name="Lin Y.C."/>
            <person name="Xu Q."/>
            <person name="Chen L.J."/>
            <person name="Yoshida K."/>
            <person name="Fujiwara S."/>
            <person name="Wang Z.W."/>
            <person name="Zhang Y.Q."/>
            <person name="Mitsuda N."/>
            <person name="Wang M."/>
            <person name="Liu G.H."/>
            <person name="Pecoraro L."/>
            <person name="Huang H.X."/>
            <person name="Xiao X.J."/>
            <person name="Lin M."/>
            <person name="Wu X.Y."/>
            <person name="Wu W.L."/>
            <person name="Chen Y.Y."/>
            <person name="Chang S.B."/>
            <person name="Sakamoto S."/>
            <person name="Ohme-Takagi M."/>
            <person name="Yagi M."/>
            <person name="Zeng S.J."/>
            <person name="Shen C.Y."/>
            <person name="Yeh C.M."/>
            <person name="Luo Y.B."/>
            <person name="Tsai W.C."/>
            <person name="Van de Peer Y."/>
            <person name="Liu Z.J."/>
        </authorList>
    </citation>
    <scope>NUCLEOTIDE SEQUENCE [LARGE SCALE GENOMIC DNA]</scope>
    <source>
        <tissue evidence="2">The whole plant</tissue>
    </source>
</reference>
<sequence length="1179" mass="132462">MAVSFVEEPHCRFEKTAIISDSKHSPAASKATEIIEADDDKEPNECKHFTIRGYVAEVRKRDSKNCWPFLFHNRASLETSNVCPPLPVAKFRWWGCQNCVCEVIATATQMTTGGAMSIQNQDVKSNNNSLLGKDTGISQFDARKVLSKLPQISKENNLKEILKMNDCLVKINRVGKEENECLRRELIEEGFQKCKDGQDSQNGIQIVVGEANCVSNGCTDSSKRKRGEYRNSFGRKKLGVAYLKDALGTALVKCKGSKLSKIGHSKMLGGDATSIRIKFALRRSKEHKGPERRMADKRRRNDAMKGKGHTKLDMVVGKDDVLNAVPVHTLCLGACFQDKRTSGASGDGSKFMGFTDDKHQIKNDVENTHGKKVRKVRFLEDIIRSEKQYMIGNTLDRDAKTIQHDFIGRQVTSKEKVLLLNDTSSGAYQNNASKFFRGKSKIQNSIEEDEDEDDAVTCIDRINHFVCQRSKLKSIKRKDIHENLFDEDEGPFLMHWLKNMPKKANAYEREANAKHNNGNLLLSKFSADLSSRRDQDVDVRDFVVRVHKQKSAFNQKHTLSPEDGHRTSGILIGDEMKSKNFSSQDISKKNSIITEKTQHFSKETSHGAGGNAILHSIRNKKPLNDRIGPCQTKDSSSTQKKASLEVWKKASKKPRNRRTTDQEALDDIPMDIVELLARNQHDRHHVVAETDSTNKLKFPAMTESIKYTCGLDPSHINKNNISDAEQGNLSCKKFQVNNKGFDVWTTFPCNGEMEHEPKVCSCSINGKKKLQIDLNQRCSDSLISGARSCNLETNGNCHQLNFSCCRSNNMHSSQSFLEDQTDVCENISGNPHHELLQNINGASYGVRNHFINNLNGSGLGSGLGRDLKMFTHSDDYEKPRSVVGNHHHWGFPPAAPDALSFMDLANAYHSNFCPADLYSNETISALNLLRLMDQAARSGEPRHHFQSCSGFIKETDLSAYGQYNEPLLEYGSREREPCICPLEVVNTSTCQPRNSCLLFRPLPRIGILGPSLQKEIFNFSNYSKIPTKSSNGFLRTDVNEKIEPSCLNPKTLAWNSHNSLFRCKCSEKISPDRDPDRCHDRCATSNTRFSLVRGGATQVELNNKVDALLPLGFCKMEICVVNRNPADFTVLDETNEYMIEIKELKLKSVPPSESLRGPVHGQKKQRVMKLNDLKAFAMG</sequence>
<name>A0A2I0WDE8_9ASPA</name>
<evidence type="ECO:0000313" key="3">
    <source>
        <dbReference type="Proteomes" id="UP000233837"/>
    </source>
</evidence>
<dbReference type="OrthoDB" id="754229at2759"/>
<protein>
    <submittedName>
        <fullName evidence="2">Protein EMBRYONIC FLOWER 1</fullName>
    </submittedName>
</protein>
<dbReference type="Proteomes" id="UP000233837">
    <property type="component" value="Unassembled WGS sequence"/>
</dbReference>
<organism evidence="2 3">
    <name type="scientific">Dendrobium catenatum</name>
    <dbReference type="NCBI Taxonomy" id="906689"/>
    <lineage>
        <taxon>Eukaryota</taxon>
        <taxon>Viridiplantae</taxon>
        <taxon>Streptophyta</taxon>
        <taxon>Embryophyta</taxon>
        <taxon>Tracheophyta</taxon>
        <taxon>Spermatophyta</taxon>
        <taxon>Magnoliopsida</taxon>
        <taxon>Liliopsida</taxon>
        <taxon>Asparagales</taxon>
        <taxon>Orchidaceae</taxon>
        <taxon>Epidendroideae</taxon>
        <taxon>Malaxideae</taxon>
        <taxon>Dendrobiinae</taxon>
        <taxon>Dendrobium</taxon>
    </lineage>
</organism>
<accession>A0A2I0WDE8</accession>
<dbReference type="GO" id="GO:0009910">
    <property type="term" value="P:negative regulation of flower development"/>
    <property type="evidence" value="ECO:0007669"/>
    <property type="project" value="InterPro"/>
</dbReference>
<dbReference type="PANTHER" id="PTHR35504:SF1">
    <property type="entry name" value="PROTEIN EMBRYONIC FLOWER 1"/>
    <property type="match status" value="1"/>
</dbReference>
<reference evidence="2 3" key="1">
    <citation type="journal article" date="2016" name="Sci. Rep.">
        <title>The Dendrobium catenatum Lindl. genome sequence provides insights into polysaccharide synthase, floral development and adaptive evolution.</title>
        <authorList>
            <person name="Zhang G.Q."/>
            <person name="Xu Q."/>
            <person name="Bian C."/>
            <person name="Tsai W.C."/>
            <person name="Yeh C.M."/>
            <person name="Liu K.W."/>
            <person name="Yoshida K."/>
            <person name="Zhang L.S."/>
            <person name="Chang S.B."/>
            <person name="Chen F."/>
            <person name="Shi Y."/>
            <person name="Su Y.Y."/>
            <person name="Zhang Y.Q."/>
            <person name="Chen L.J."/>
            <person name="Yin Y."/>
            <person name="Lin M."/>
            <person name="Huang H."/>
            <person name="Deng H."/>
            <person name="Wang Z.W."/>
            <person name="Zhu S.L."/>
            <person name="Zhao X."/>
            <person name="Deng C."/>
            <person name="Niu S.C."/>
            <person name="Huang J."/>
            <person name="Wang M."/>
            <person name="Liu G.H."/>
            <person name="Yang H.J."/>
            <person name="Xiao X.J."/>
            <person name="Hsiao Y.Y."/>
            <person name="Wu W.L."/>
            <person name="Chen Y.Y."/>
            <person name="Mitsuda N."/>
            <person name="Ohme-Takagi M."/>
            <person name="Luo Y.B."/>
            <person name="Van de Peer Y."/>
            <person name="Liu Z.J."/>
        </authorList>
    </citation>
    <scope>NUCLEOTIDE SEQUENCE [LARGE SCALE GENOMIC DNA]</scope>
    <source>
        <tissue evidence="2">The whole plant</tissue>
    </source>
</reference>
<feature type="region of interest" description="Disordered" evidence="1">
    <location>
        <begin position="284"/>
        <end position="306"/>
    </location>
</feature>
<dbReference type="EMBL" id="KZ502729">
    <property type="protein sequence ID" value="PKU73688.1"/>
    <property type="molecule type" value="Genomic_DNA"/>
</dbReference>
<dbReference type="InterPro" id="IPR034583">
    <property type="entry name" value="EMF1"/>
</dbReference>
<proteinExistence type="predicted"/>
<evidence type="ECO:0000313" key="2">
    <source>
        <dbReference type="EMBL" id="PKU73688.1"/>
    </source>
</evidence>
<dbReference type="GO" id="GO:0045892">
    <property type="term" value="P:negative regulation of DNA-templated transcription"/>
    <property type="evidence" value="ECO:0007669"/>
    <property type="project" value="InterPro"/>
</dbReference>
<dbReference type="AlphaFoldDB" id="A0A2I0WDE8"/>
<feature type="compositionally biased region" description="Polar residues" evidence="1">
    <location>
        <begin position="632"/>
        <end position="641"/>
    </location>
</feature>
<evidence type="ECO:0000256" key="1">
    <source>
        <dbReference type="SAM" id="MobiDB-lite"/>
    </source>
</evidence>
<dbReference type="GO" id="GO:0048367">
    <property type="term" value="P:shoot system development"/>
    <property type="evidence" value="ECO:0007669"/>
    <property type="project" value="InterPro"/>
</dbReference>
<gene>
    <name evidence="2" type="primary">EMF1</name>
    <name evidence="2" type="ORF">MA16_Dca013268</name>
</gene>
<feature type="compositionally biased region" description="Basic and acidic residues" evidence="1">
    <location>
        <begin position="287"/>
        <end position="306"/>
    </location>
</feature>
<keyword evidence="3" id="KW-1185">Reference proteome</keyword>
<dbReference type="STRING" id="906689.A0A2I0WDE8"/>